<evidence type="ECO:0000256" key="1">
    <source>
        <dbReference type="ARBA" id="ARBA00004604"/>
    </source>
</evidence>
<dbReference type="GO" id="GO:0032040">
    <property type="term" value="C:small-subunit processome"/>
    <property type="evidence" value="ECO:0007669"/>
    <property type="project" value="TreeGrafter"/>
</dbReference>
<feature type="compositionally biased region" description="Pro residues" evidence="7">
    <location>
        <begin position="262"/>
        <end position="272"/>
    </location>
</feature>
<dbReference type="AlphaFoldDB" id="A0A7R9EUJ4"/>
<dbReference type="Pfam" id="PF04003">
    <property type="entry name" value="Utp12"/>
    <property type="match status" value="1"/>
</dbReference>
<dbReference type="InterPro" id="IPR007148">
    <property type="entry name" value="SSU_processome_Utp12"/>
</dbReference>
<feature type="repeat" description="WD" evidence="6">
    <location>
        <begin position="399"/>
        <end position="428"/>
    </location>
</feature>
<dbReference type="PANTHER" id="PTHR19858">
    <property type="entry name" value="WD40 REPEAT PROTEIN"/>
    <property type="match status" value="1"/>
</dbReference>
<name>A0A7R9EUJ4_9NEOP</name>
<sequence length="956" mass="106315">MYACFLLADNYTMRKERQIEISVLSAKGEAHLISMVSRTVVHKYRFKRPVRCLKFSPDGKHFAVCKENNGPLSGEFNPFIMERVFHGASDETTCLDWSFDSRILAVGSKDMSIVLYSLEKLANFRTYSLSGHTDSIIGCFFEKGSLDLITLSRNGQLCLWECNIESEALRPWEPPVKRVREGEESDDDDEVDDSRGEGAAAAQEGRKEFLTDVSPLHLDNPEFHPSTWTTPSFTPLPGQPRVSHLHLDNPKFHPSTWTTPSFTPPPGQPLVSPPSLSLDDTPVSKGPDDRLYYNRLGRHYLSDLHKGQKDVHLTCAAYHKDTHLLVTGFTNGAFFLHELPDVNLVHSLRSVLLKVESVSNQHISTVALNNTGDWVALGCQGLGQLLVWEWQSETYVMKQQGHFNNMNALAYSPDGQYVVTGGEDGKVQNSPAVFSPSTSSTTVPGLWPPSSRAFPPFFSSYRRTCCYLLLRSLSLSCLLWSRSEVHGVNDPSMYRNFRTFTSLRPVQFACLALDTSGEFVAAGGQDVFEIYLWSIKIGRLVEVLSGHEGPVVSVAFNPSLTSTSLASASWDQTLRLWNAVESGGTHETLRLPADGLCVTYKPDGEEVAVATLDGQITFFNCKTSTQSGSIEGRNDLGSGRSETDLVTAKQSLQGKAFTSLCYTADGKCILAGGQSKNVCIYNVQEALLIKKFEITQNRSFDAVDDFINRRKMTEFGNLALVEERETGEGGKAVLRLPGVRRGDMAARAFKPEVRVFCLQFSPTGQAWAAATTEGLLVYALDPGLVFDPFELELGVTPTSVRTTLQAQENSKALMMAIKLNEKELIQEVIEGIPYKDVELTVRSLPEPYVERTLKHVSVALESTRHIEFYLQWVQCLLTNHGPRLRAAKATRPGVVPVLNTLHKNLARRHDELSKICDFTKYSLKFINHLGELKLKDNGPDEKQEDDDSDVLMSDNS</sequence>
<dbReference type="EMBL" id="OD565402">
    <property type="protein sequence ID" value="CAD7441691.1"/>
    <property type="molecule type" value="Genomic_DNA"/>
</dbReference>
<evidence type="ECO:0000313" key="9">
    <source>
        <dbReference type="EMBL" id="CAD7441691.1"/>
    </source>
</evidence>
<keyword evidence="3 6" id="KW-0853">WD repeat</keyword>
<organism evidence="9">
    <name type="scientific">Timema bartmani</name>
    <dbReference type="NCBI Taxonomy" id="61472"/>
    <lineage>
        <taxon>Eukaryota</taxon>
        <taxon>Metazoa</taxon>
        <taxon>Ecdysozoa</taxon>
        <taxon>Arthropoda</taxon>
        <taxon>Hexapoda</taxon>
        <taxon>Insecta</taxon>
        <taxon>Pterygota</taxon>
        <taxon>Neoptera</taxon>
        <taxon>Polyneoptera</taxon>
        <taxon>Phasmatodea</taxon>
        <taxon>Timematodea</taxon>
        <taxon>Timematoidea</taxon>
        <taxon>Timematidae</taxon>
        <taxon>Timema</taxon>
    </lineage>
</organism>
<dbReference type="GO" id="GO:0000462">
    <property type="term" value="P:maturation of SSU-rRNA from tricistronic rRNA transcript (SSU-rRNA, 5.8S rRNA, LSU-rRNA)"/>
    <property type="evidence" value="ECO:0007669"/>
    <property type="project" value="TreeGrafter"/>
</dbReference>
<dbReference type="FunFam" id="2.130.10.10:FF:000499">
    <property type="entry name" value="PWP2, small subunit processome component"/>
    <property type="match status" value="1"/>
</dbReference>
<dbReference type="GO" id="GO:0000028">
    <property type="term" value="P:ribosomal small subunit assembly"/>
    <property type="evidence" value="ECO:0007669"/>
    <property type="project" value="TreeGrafter"/>
</dbReference>
<gene>
    <name evidence="9" type="ORF">TBIB3V08_LOCUS4146</name>
</gene>
<feature type="repeat" description="WD" evidence="6">
    <location>
        <begin position="544"/>
        <end position="578"/>
    </location>
</feature>
<dbReference type="InterPro" id="IPR011044">
    <property type="entry name" value="Quino_amine_DH_bsu"/>
</dbReference>
<dbReference type="InterPro" id="IPR011047">
    <property type="entry name" value="Quinoprotein_ADH-like_sf"/>
</dbReference>
<feature type="region of interest" description="Disordered" evidence="7">
    <location>
        <begin position="224"/>
        <end position="285"/>
    </location>
</feature>
<evidence type="ECO:0000256" key="3">
    <source>
        <dbReference type="ARBA" id="ARBA00022574"/>
    </source>
</evidence>
<keyword evidence="5" id="KW-0539">Nucleus</keyword>
<evidence type="ECO:0000256" key="7">
    <source>
        <dbReference type="SAM" id="MobiDB-lite"/>
    </source>
</evidence>
<evidence type="ECO:0000259" key="8">
    <source>
        <dbReference type="Pfam" id="PF04003"/>
    </source>
</evidence>
<accession>A0A7R9EUJ4</accession>
<comment type="similarity">
    <text evidence="2">Belongs to the WD repeat PWP2 family.</text>
</comment>
<feature type="compositionally biased region" description="Low complexity" evidence="7">
    <location>
        <begin position="273"/>
        <end position="284"/>
    </location>
</feature>
<dbReference type="Pfam" id="PF00400">
    <property type="entry name" value="WD40"/>
    <property type="match status" value="4"/>
</dbReference>
<dbReference type="SMART" id="SM00320">
    <property type="entry name" value="WD40"/>
    <property type="match status" value="9"/>
</dbReference>
<feature type="domain" description="Small-subunit processome Utp12" evidence="8">
    <location>
        <begin position="820"/>
        <end position="927"/>
    </location>
</feature>
<dbReference type="SUPFAM" id="SSF50998">
    <property type="entry name" value="Quinoprotein alcohol dehydrogenase-like"/>
    <property type="match status" value="1"/>
</dbReference>
<dbReference type="PROSITE" id="PS50294">
    <property type="entry name" value="WD_REPEATS_REGION"/>
    <property type="match status" value="2"/>
</dbReference>
<reference evidence="9" key="1">
    <citation type="submission" date="2020-11" db="EMBL/GenBank/DDBJ databases">
        <authorList>
            <person name="Tran Van P."/>
        </authorList>
    </citation>
    <scope>NUCLEOTIDE SEQUENCE</scope>
</reference>
<keyword evidence="4" id="KW-0677">Repeat</keyword>
<feature type="region of interest" description="Disordered" evidence="7">
    <location>
        <begin position="175"/>
        <end position="207"/>
    </location>
</feature>
<dbReference type="PROSITE" id="PS50082">
    <property type="entry name" value="WD_REPEATS_2"/>
    <property type="match status" value="2"/>
</dbReference>
<dbReference type="Gene3D" id="2.130.10.10">
    <property type="entry name" value="YVTN repeat-like/Quinoprotein amine dehydrogenase"/>
    <property type="match status" value="3"/>
</dbReference>
<proteinExistence type="inferred from homology"/>
<dbReference type="InterPro" id="IPR027145">
    <property type="entry name" value="PWP2"/>
</dbReference>
<dbReference type="GO" id="GO:0034388">
    <property type="term" value="C:Pwp2p-containing subcomplex of 90S preribosome"/>
    <property type="evidence" value="ECO:0007669"/>
    <property type="project" value="TreeGrafter"/>
</dbReference>
<protein>
    <recommendedName>
        <fullName evidence="8">Small-subunit processome Utp12 domain-containing protein</fullName>
    </recommendedName>
</protein>
<evidence type="ECO:0000256" key="4">
    <source>
        <dbReference type="ARBA" id="ARBA00022737"/>
    </source>
</evidence>
<feature type="region of interest" description="Disordered" evidence="7">
    <location>
        <begin position="935"/>
        <end position="956"/>
    </location>
</feature>
<comment type="subcellular location">
    <subcellularLocation>
        <location evidence="1">Nucleus</location>
        <location evidence="1">Nucleolus</location>
    </subcellularLocation>
</comment>
<evidence type="ECO:0000256" key="6">
    <source>
        <dbReference type="PROSITE-ProRule" id="PRU00221"/>
    </source>
</evidence>
<evidence type="ECO:0000256" key="2">
    <source>
        <dbReference type="ARBA" id="ARBA00010226"/>
    </source>
</evidence>
<dbReference type="PANTHER" id="PTHR19858:SF0">
    <property type="entry name" value="PERIODIC TRYPTOPHAN PROTEIN 2 HOMOLOG"/>
    <property type="match status" value="1"/>
</dbReference>
<evidence type="ECO:0000256" key="5">
    <source>
        <dbReference type="ARBA" id="ARBA00023242"/>
    </source>
</evidence>
<dbReference type="SUPFAM" id="SSF50969">
    <property type="entry name" value="YVTN repeat-like/Quinoprotein amine dehydrogenase"/>
    <property type="match status" value="1"/>
</dbReference>
<dbReference type="InterPro" id="IPR015943">
    <property type="entry name" value="WD40/YVTN_repeat-like_dom_sf"/>
</dbReference>
<dbReference type="InterPro" id="IPR001680">
    <property type="entry name" value="WD40_rpt"/>
</dbReference>
<feature type="compositionally biased region" description="Acidic residues" evidence="7">
    <location>
        <begin position="183"/>
        <end position="192"/>
    </location>
</feature>